<dbReference type="OrthoDB" id="965798at2"/>
<gene>
    <name evidence="2" type="ordered locus">Turpa_4055</name>
</gene>
<keyword evidence="3" id="KW-1185">Reference proteome</keyword>
<reference evidence="2 3" key="1">
    <citation type="submission" date="2012-06" db="EMBL/GenBank/DDBJ databases">
        <title>The complete chromosome of genome of Turneriella parva DSM 21527.</title>
        <authorList>
            <consortium name="US DOE Joint Genome Institute (JGI-PGF)"/>
            <person name="Lucas S."/>
            <person name="Han J."/>
            <person name="Lapidus A."/>
            <person name="Bruce D."/>
            <person name="Goodwin L."/>
            <person name="Pitluck S."/>
            <person name="Peters L."/>
            <person name="Kyrpides N."/>
            <person name="Mavromatis K."/>
            <person name="Ivanova N."/>
            <person name="Mikhailova N."/>
            <person name="Chertkov O."/>
            <person name="Detter J.C."/>
            <person name="Tapia R."/>
            <person name="Han C."/>
            <person name="Land M."/>
            <person name="Hauser L."/>
            <person name="Markowitz V."/>
            <person name="Cheng J.-F."/>
            <person name="Hugenholtz P."/>
            <person name="Woyke T."/>
            <person name="Wu D."/>
            <person name="Gronow S."/>
            <person name="Wellnitz S."/>
            <person name="Brambilla E."/>
            <person name="Klenk H.-P."/>
            <person name="Eisen J.A."/>
        </authorList>
    </citation>
    <scope>NUCLEOTIDE SEQUENCE [LARGE SCALE GENOMIC DNA]</scope>
    <source>
        <strain evidence="3">ATCC BAA-1111 / DSM 21527 / NCTC 11395 / H</strain>
    </source>
</reference>
<sequence>MISKALSDIGNVSIYPIATLIIFFSVFTVMLVIVLRGKKSKYDALAQLPLNDSAPGEFNGR</sequence>
<protein>
    <recommendedName>
        <fullName evidence="4">Cbb3-type cytochrome oxidase component</fullName>
    </recommendedName>
</protein>
<dbReference type="STRING" id="869212.Turpa_4055"/>
<accession>I4BBN2</accession>
<evidence type="ECO:0000313" key="3">
    <source>
        <dbReference type="Proteomes" id="UP000006048"/>
    </source>
</evidence>
<evidence type="ECO:0000313" key="2">
    <source>
        <dbReference type="EMBL" id="AFM14689.1"/>
    </source>
</evidence>
<name>I4BBN2_TURPD</name>
<dbReference type="AlphaFoldDB" id="I4BBN2"/>
<dbReference type="RefSeq" id="WP_014805165.1">
    <property type="nucleotide sequence ID" value="NC_018020.1"/>
</dbReference>
<feature type="transmembrane region" description="Helical" evidence="1">
    <location>
        <begin position="12"/>
        <end position="35"/>
    </location>
</feature>
<dbReference type="KEGG" id="tpx:Turpa_4055"/>
<dbReference type="HOGENOM" id="CLU_200390_1_0_12"/>
<proteinExistence type="predicted"/>
<dbReference type="EMBL" id="CP002959">
    <property type="protein sequence ID" value="AFM14689.1"/>
    <property type="molecule type" value="Genomic_DNA"/>
</dbReference>
<keyword evidence="1" id="KW-0472">Membrane</keyword>
<dbReference type="Proteomes" id="UP000006048">
    <property type="component" value="Chromosome"/>
</dbReference>
<organism evidence="2 3">
    <name type="scientific">Turneriella parva (strain ATCC BAA-1111 / DSM 21527 / NCTC 11395 / H)</name>
    <name type="common">Leptospira parva</name>
    <dbReference type="NCBI Taxonomy" id="869212"/>
    <lineage>
        <taxon>Bacteria</taxon>
        <taxon>Pseudomonadati</taxon>
        <taxon>Spirochaetota</taxon>
        <taxon>Spirochaetia</taxon>
        <taxon>Leptospirales</taxon>
        <taxon>Leptospiraceae</taxon>
        <taxon>Turneriella</taxon>
    </lineage>
</organism>
<keyword evidence="1" id="KW-1133">Transmembrane helix</keyword>
<keyword evidence="1" id="KW-0812">Transmembrane</keyword>
<evidence type="ECO:0000256" key="1">
    <source>
        <dbReference type="SAM" id="Phobius"/>
    </source>
</evidence>
<evidence type="ECO:0008006" key="4">
    <source>
        <dbReference type="Google" id="ProtNLM"/>
    </source>
</evidence>